<dbReference type="GO" id="GO:0005829">
    <property type="term" value="C:cytosol"/>
    <property type="evidence" value="ECO:0007669"/>
    <property type="project" value="TreeGrafter"/>
</dbReference>
<dbReference type="EMBL" id="LHCI01000106">
    <property type="protein sequence ID" value="KOX90356.1"/>
    <property type="molecule type" value="Genomic_DNA"/>
</dbReference>
<dbReference type="PATRIC" id="fig|271.14.peg.1621"/>
<dbReference type="InterPro" id="IPR019963">
    <property type="entry name" value="FL_hydrolase_MqnB"/>
</dbReference>
<name>A0A0N0U8N3_THEAQ</name>
<dbReference type="AlphaFoldDB" id="A0A0N0U8N3"/>
<dbReference type="GO" id="GO:0008930">
    <property type="term" value="F:methylthioadenosine nucleosidase activity"/>
    <property type="evidence" value="ECO:0007669"/>
    <property type="project" value="TreeGrafter"/>
</dbReference>
<dbReference type="Pfam" id="PF01048">
    <property type="entry name" value="PNP_UDP_1"/>
    <property type="match status" value="1"/>
</dbReference>
<comment type="catalytic activity">
    <reaction evidence="1">
        <text>futalosine + H2O = dehypoxanthine futalosine + hypoxanthine</text>
        <dbReference type="Rhea" id="RHEA:25904"/>
        <dbReference type="ChEBI" id="CHEBI:15377"/>
        <dbReference type="ChEBI" id="CHEBI:17368"/>
        <dbReference type="ChEBI" id="CHEBI:58863"/>
        <dbReference type="ChEBI" id="CHEBI:58864"/>
        <dbReference type="EC" id="3.2.2.26"/>
    </reaction>
</comment>
<dbReference type="InterPro" id="IPR035994">
    <property type="entry name" value="Nucleoside_phosphorylase_sf"/>
</dbReference>
<dbReference type="UniPathway" id="UPA00079"/>
<dbReference type="GO" id="GO:0008782">
    <property type="term" value="F:adenosylhomocysteine nucleosidase activity"/>
    <property type="evidence" value="ECO:0007669"/>
    <property type="project" value="TreeGrafter"/>
</dbReference>
<keyword evidence="4" id="KW-0326">Glycosidase</keyword>
<dbReference type="CDD" id="cd17766">
    <property type="entry name" value="futalosine_nucleosidase_MqnB"/>
    <property type="match status" value="1"/>
</dbReference>
<dbReference type="NCBIfam" id="TIGR03664">
    <property type="entry name" value="fut_nucase"/>
    <property type="match status" value="1"/>
</dbReference>
<dbReference type="PANTHER" id="PTHR46832">
    <property type="entry name" value="5'-METHYLTHIOADENOSINE/S-ADENOSYLHOMOCYSTEINE NUCLEOSIDASE"/>
    <property type="match status" value="1"/>
</dbReference>
<protein>
    <recommendedName>
        <fullName evidence="1 2">Futalosine hydrolase</fullName>
        <shortName evidence="1">FL hydrolase</shortName>
        <ecNumber evidence="1 2">3.2.2.26</ecNumber>
    </recommendedName>
    <alternativeName>
        <fullName evidence="1">Futalosine nucleosidase</fullName>
    </alternativeName>
    <alternativeName>
        <fullName evidence="1">Menaquinone biosynthetic enzyme MqnB</fullName>
    </alternativeName>
</protein>
<dbReference type="PANTHER" id="PTHR46832:SF2">
    <property type="entry name" value="FUTALOSINE HYDROLASE"/>
    <property type="match status" value="1"/>
</dbReference>
<proteinExistence type="inferred from homology"/>
<dbReference type="Gene3D" id="3.40.50.1580">
    <property type="entry name" value="Nucleoside phosphorylase domain"/>
    <property type="match status" value="1"/>
</dbReference>
<comment type="similarity">
    <text evidence="1">Belongs to the PNP/UDP phosphorylase family. Futalosine hydrolase subfamily.</text>
</comment>
<comment type="pathway">
    <text evidence="1">Quinol/quinone metabolism; menaquinone biosynthesis.</text>
</comment>
<dbReference type="GO" id="GO:0019284">
    <property type="term" value="P:L-methionine salvage from S-adenosylmethionine"/>
    <property type="evidence" value="ECO:0007669"/>
    <property type="project" value="TreeGrafter"/>
</dbReference>
<sequence length="221" mass="23354">MWLLLSPTRLEAPFLRGEPFAFLAWKGLKGEGFVYLETGVGKVNAAMALAAYAASHPVERALLFGIAGAYPGSGLALGQAVLIKEEVEADLGLREGLKPLGFPALRKGGARYYNRFPLDPGLTASLKEGLGLGLATGLTRDLVSESLEEAQALAQRWGAEVESMEGAAFARACLALGVRGAELRAISNPAGVRDRGAWRLKEALTALERAVSGVLRLQAPL</sequence>
<accession>A0A0N0U8N3</accession>
<evidence type="ECO:0000256" key="2">
    <source>
        <dbReference type="NCBIfam" id="TIGR03664"/>
    </source>
</evidence>
<evidence type="ECO:0000313" key="5">
    <source>
        <dbReference type="Proteomes" id="UP000037685"/>
    </source>
</evidence>
<evidence type="ECO:0000313" key="4">
    <source>
        <dbReference type="EMBL" id="KOX90356.1"/>
    </source>
</evidence>
<feature type="domain" description="Nucleoside phosphorylase" evidence="3">
    <location>
        <begin position="28"/>
        <end position="211"/>
    </location>
</feature>
<dbReference type="EC" id="3.2.2.26" evidence="1 2"/>
<keyword evidence="1 4" id="KW-0378">Hydrolase</keyword>
<organism evidence="4 5">
    <name type="scientific">Thermus aquaticus</name>
    <dbReference type="NCBI Taxonomy" id="271"/>
    <lineage>
        <taxon>Bacteria</taxon>
        <taxon>Thermotogati</taxon>
        <taxon>Deinococcota</taxon>
        <taxon>Deinococci</taxon>
        <taxon>Thermales</taxon>
        <taxon>Thermaceae</taxon>
        <taxon>Thermus</taxon>
    </lineage>
</organism>
<dbReference type="Proteomes" id="UP000037685">
    <property type="component" value="Unassembled WGS sequence"/>
</dbReference>
<keyword evidence="1" id="KW-0474">Menaquinone biosynthesis</keyword>
<comment type="caution">
    <text evidence="4">The sequence shown here is derived from an EMBL/GenBank/DDBJ whole genome shotgun (WGS) entry which is preliminary data.</text>
</comment>
<comment type="function">
    <text evidence="1">Catalyzes the hydrolysis of futalosine (FL) to dehypoxanthine futalosine (DHFL) and hypoxanthine, a step in the biosynthesis of menaquinone (MK, vitamin K2).</text>
</comment>
<dbReference type="InterPro" id="IPR000845">
    <property type="entry name" value="Nucleoside_phosphorylase_d"/>
</dbReference>
<dbReference type="GO" id="GO:0009116">
    <property type="term" value="P:nucleoside metabolic process"/>
    <property type="evidence" value="ECO:0007669"/>
    <property type="project" value="InterPro"/>
</dbReference>
<dbReference type="HAMAP" id="MF_00991">
    <property type="entry name" value="MqnB"/>
    <property type="match status" value="1"/>
</dbReference>
<evidence type="ECO:0000259" key="3">
    <source>
        <dbReference type="Pfam" id="PF01048"/>
    </source>
</evidence>
<dbReference type="GO" id="GO:0009234">
    <property type="term" value="P:menaquinone biosynthetic process"/>
    <property type="evidence" value="ECO:0007669"/>
    <property type="project" value="UniProtKB-UniRule"/>
</dbReference>
<gene>
    <name evidence="1 4" type="primary">mqnB</name>
    <name evidence="4" type="ORF">BVI061214_01546</name>
</gene>
<dbReference type="SUPFAM" id="SSF53167">
    <property type="entry name" value="Purine and uridine phosphorylases"/>
    <property type="match status" value="1"/>
</dbReference>
<dbReference type="RefSeq" id="WP_053767933.1">
    <property type="nucleotide sequence ID" value="NZ_LHCI01000106.1"/>
</dbReference>
<evidence type="ECO:0000256" key="1">
    <source>
        <dbReference type="HAMAP-Rule" id="MF_00991"/>
    </source>
</evidence>
<reference evidence="4 5" key="1">
    <citation type="submission" date="2015-07" db="EMBL/GenBank/DDBJ databases">
        <authorList>
            <person name="Noorani M."/>
        </authorList>
    </citation>
    <scope>NUCLEOTIDE SEQUENCE [LARGE SCALE GENOMIC DNA]</scope>
    <source>
        <strain evidence="5">ATCC 25104 / DSM 625 / JCM 10724 / NBRC 103206 / NCIMB 11243 / YT-1</strain>
    </source>
</reference>